<evidence type="ECO:0000256" key="3">
    <source>
        <dbReference type="ARBA" id="ARBA00022741"/>
    </source>
</evidence>
<dbReference type="CDD" id="cd03257">
    <property type="entry name" value="ABC_NikE_OppD_transporters"/>
    <property type="match status" value="1"/>
</dbReference>
<accession>A0A6J4UWI9</accession>
<proteinExistence type="inferred from homology"/>
<dbReference type="InterPro" id="IPR003593">
    <property type="entry name" value="AAA+_ATPase"/>
</dbReference>
<comment type="similarity">
    <text evidence="1">Belongs to the ABC transporter superfamily.</text>
</comment>
<dbReference type="GO" id="GO:0015833">
    <property type="term" value="P:peptide transport"/>
    <property type="evidence" value="ECO:0007669"/>
    <property type="project" value="InterPro"/>
</dbReference>
<dbReference type="Gene3D" id="3.40.50.300">
    <property type="entry name" value="P-loop containing nucleotide triphosphate hydrolases"/>
    <property type="match status" value="1"/>
</dbReference>
<dbReference type="GO" id="GO:0005524">
    <property type="term" value="F:ATP binding"/>
    <property type="evidence" value="ECO:0007669"/>
    <property type="project" value="UniProtKB-KW"/>
</dbReference>
<dbReference type="InterPro" id="IPR050319">
    <property type="entry name" value="ABC_transp_ATP-bind"/>
</dbReference>
<dbReference type="GO" id="GO:0055085">
    <property type="term" value="P:transmembrane transport"/>
    <property type="evidence" value="ECO:0007669"/>
    <property type="project" value="UniProtKB-ARBA"/>
</dbReference>
<dbReference type="NCBIfam" id="TIGR01727">
    <property type="entry name" value="oligo_HPY"/>
    <property type="match status" value="1"/>
</dbReference>
<feature type="domain" description="ABC transporter" evidence="5">
    <location>
        <begin position="12"/>
        <end position="258"/>
    </location>
</feature>
<dbReference type="InterPro" id="IPR003439">
    <property type="entry name" value="ABC_transporter-like_ATP-bd"/>
</dbReference>
<dbReference type="FunFam" id="3.40.50.300:FF:000016">
    <property type="entry name" value="Oligopeptide ABC transporter ATP-binding component"/>
    <property type="match status" value="1"/>
</dbReference>
<dbReference type="EMBL" id="CADCWF010000162">
    <property type="protein sequence ID" value="CAA9561260.1"/>
    <property type="molecule type" value="Genomic_DNA"/>
</dbReference>
<reference evidence="6" key="1">
    <citation type="submission" date="2020-02" db="EMBL/GenBank/DDBJ databases">
        <authorList>
            <person name="Meier V. D."/>
        </authorList>
    </citation>
    <scope>NUCLEOTIDE SEQUENCE</scope>
    <source>
        <strain evidence="6">AVDCRST_MAG59</strain>
    </source>
</reference>
<name>A0A6J4UWI9_9BACT</name>
<keyword evidence="3" id="KW-0547">Nucleotide-binding</keyword>
<evidence type="ECO:0000256" key="4">
    <source>
        <dbReference type="ARBA" id="ARBA00022840"/>
    </source>
</evidence>
<dbReference type="InterPro" id="IPR017871">
    <property type="entry name" value="ABC_transporter-like_CS"/>
</dbReference>
<dbReference type="PANTHER" id="PTHR43776:SF7">
    <property type="entry name" value="D,D-DIPEPTIDE TRANSPORT ATP-BINDING PROTEIN DDPF-RELATED"/>
    <property type="match status" value="1"/>
</dbReference>
<dbReference type="SMART" id="SM00382">
    <property type="entry name" value="AAA"/>
    <property type="match status" value="1"/>
</dbReference>
<dbReference type="PROSITE" id="PS50893">
    <property type="entry name" value="ABC_TRANSPORTER_2"/>
    <property type="match status" value="1"/>
</dbReference>
<dbReference type="PANTHER" id="PTHR43776">
    <property type="entry name" value="TRANSPORT ATP-BINDING PROTEIN"/>
    <property type="match status" value="1"/>
</dbReference>
<evidence type="ECO:0000256" key="2">
    <source>
        <dbReference type="ARBA" id="ARBA00022448"/>
    </source>
</evidence>
<sequence>MAEATEAPILSLQGLGMTFRARGEGRRAQTLRAVDGVDLDVGRGRVVGLVGESGCGKSTLARTIVRLETPTDGRVLYEGTDVHALAGRDLAGYRREVQLVFQDPYAALPPRMRCGEAIGEPLRIHRRGDTAGRRRRTAELLDLVGLPRVMGDRYPHQLSGGQRQRINIARALALEPKLLVLDEPVSALDVSIQGQVLNLLGALRRDLGLTYLFISHDLRVVRYLCDEVAVMYLGRLVEFGPTEEVFARPNHPYTLALIRSIPDHEREGLGGRVVLRGEVPNPIDRPPGCPFHTRCPMARDVCAREVPPLRPVGAGNHRAACHFAEEVSDAAMVAGRNRAAGLP</sequence>
<dbReference type="InterPro" id="IPR013563">
    <property type="entry name" value="Oligopep_ABC_C"/>
</dbReference>
<dbReference type="Pfam" id="PF00005">
    <property type="entry name" value="ABC_tran"/>
    <property type="match status" value="1"/>
</dbReference>
<dbReference type="InterPro" id="IPR027417">
    <property type="entry name" value="P-loop_NTPase"/>
</dbReference>
<dbReference type="SUPFAM" id="SSF52540">
    <property type="entry name" value="P-loop containing nucleoside triphosphate hydrolases"/>
    <property type="match status" value="1"/>
</dbReference>
<gene>
    <name evidence="6" type="ORF">AVDCRST_MAG59-2627</name>
</gene>
<dbReference type="GO" id="GO:0016887">
    <property type="term" value="F:ATP hydrolysis activity"/>
    <property type="evidence" value="ECO:0007669"/>
    <property type="project" value="InterPro"/>
</dbReference>
<evidence type="ECO:0000256" key="1">
    <source>
        <dbReference type="ARBA" id="ARBA00005417"/>
    </source>
</evidence>
<organism evidence="6">
    <name type="scientific">uncultured Thermomicrobiales bacterium</name>
    <dbReference type="NCBI Taxonomy" id="1645740"/>
    <lineage>
        <taxon>Bacteria</taxon>
        <taxon>Pseudomonadati</taxon>
        <taxon>Thermomicrobiota</taxon>
        <taxon>Thermomicrobia</taxon>
        <taxon>Thermomicrobiales</taxon>
        <taxon>environmental samples</taxon>
    </lineage>
</organism>
<evidence type="ECO:0000259" key="5">
    <source>
        <dbReference type="PROSITE" id="PS50893"/>
    </source>
</evidence>
<dbReference type="Pfam" id="PF08352">
    <property type="entry name" value="oligo_HPY"/>
    <property type="match status" value="1"/>
</dbReference>
<dbReference type="PROSITE" id="PS00211">
    <property type="entry name" value="ABC_TRANSPORTER_1"/>
    <property type="match status" value="1"/>
</dbReference>
<keyword evidence="4 6" id="KW-0067">ATP-binding</keyword>
<keyword evidence="2" id="KW-0813">Transport</keyword>
<evidence type="ECO:0000313" key="6">
    <source>
        <dbReference type="EMBL" id="CAA9561260.1"/>
    </source>
</evidence>
<protein>
    <submittedName>
        <fullName evidence="6">Oligopeptide transport ATP-binding protein OppF</fullName>
    </submittedName>
</protein>
<dbReference type="AlphaFoldDB" id="A0A6J4UWI9"/>